<sequence length="148" mass="16402">MPVRCRARIPRACVEYLLPCAQESACWARWLTAAFLSRKDLHQCSRADPDDVVLVVTELVTNVTRHTRSSCRLRLCADFRGLTVEVCDASPEWPCLRLAQMNEESGRGLMIVRALAQRLDVRAAPGGGKTVRATIRAPDAALVTDLRA</sequence>
<evidence type="ECO:0000256" key="1">
    <source>
        <dbReference type="ARBA" id="ARBA00022527"/>
    </source>
</evidence>
<keyword evidence="3" id="KW-0067">ATP-binding</keyword>
<dbReference type="PANTHER" id="PTHR35526:SF3">
    <property type="entry name" value="ANTI-SIGMA-F FACTOR RSBW"/>
    <property type="match status" value="1"/>
</dbReference>
<evidence type="ECO:0000313" key="4">
    <source>
        <dbReference type="Proteomes" id="UP001348265"/>
    </source>
</evidence>
<organism evidence="3 4">
    <name type="scientific">Streptomyces chrestomyceticus</name>
    <dbReference type="NCBI Taxonomy" id="68185"/>
    <lineage>
        <taxon>Bacteria</taxon>
        <taxon>Bacillati</taxon>
        <taxon>Actinomycetota</taxon>
        <taxon>Actinomycetes</taxon>
        <taxon>Kitasatosporales</taxon>
        <taxon>Streptomycetaceae</taxon>
        <taxon>Streptomyces</taxon>
    </lineage>
</organism>
<dbReference type="PANTHER" id="PTHR35526">
    <property type="entry name" value="ANTI-SIGMA-F FACTOR RSBW-RELATED"/>
    <property type="match status" value="1"/>
</dbReference>
<keyword evidence="3" id="KW-0547">Nucleotide-binding</keyword>
<protein>
    <submittedName>
        <fullName evidence="3">ATP-binding protein</fullName>
    </submittedName>
</protein>
<accession>A0ABU7WTL3</accession>
<keyword evidence="1" id="KW-0808">Transferase</keyword>
<dbReference type="CDD" id="cd16936">
    <property type="entry name" value="HATPase_RsbW-like"/>
    <property type="match status" value="1"/>
</dbReference>
<dbReference type="Pfam" id="PF13581">
    <property type="entry name" value="HATPase_c_2"/>
    <property type="match status" value="1"/>
</dbReference>
<dbReference type="EMBL" id="JAVFKM010000005">
    <property type="protein sequence ID" value="MEF3114110.1"/>
    <property type="molecule type" value="Genomic_DNA"/>
</dbReference>
<comment type="caution">
    <text evidence="3">The sequence shown here is derived from an EMBL/GenBank/DDBJ whole genome shotgun (WGS) entry which is preliminary data.</text>
</comment>
<proteinExistence type="predicted"/>
<dbReference type="InterPro" id="IPR003594">
    <property type="entry name" value="HATPase_dom"/>
</dbReference>
<dbReference type="Gene3D" id="3.30.565.10">
    <property type="entry name" value="Histidine kinase-like ATPase, C-terminal domain"/>
    <property type="match status" value="1"/>
</dbReference>
<dbReference type="InterPro" id="IPR050267">
    <property type="entry name" value="Anti-sigma-factor_SerPK"/>
</dbReference>
<evidence type="ECO:0000259" key="2">
    <source>
        <dbReference type="Pfam" id="PF13581"/>
    </source>
</evidence>
<evidence type="ECO:0000313" key="3">
    <source>
        <dbReference type="EMBL" id="MEF3114110.1"/>
    </source>
</evidence>
<keyword evidence="4" id="KW-1185">Reference proteome</keyword>
<dbReference type="Proteomes" id="UP001348265">
    <property type="component" value="Unassembled WGS sequence"/>
</dbReference>
<gene>
    <name evidence="3" type="ORF">RB636_13040</name>
</gene>
<keyword evidence="1" id="KW-0418">Kinase</keyword>
<dbReference type="GO" id="GO:0005524">
    <property type="term" value="F:ATP binding"/>
    <property type="evidence" value="ECO:0007669"/>
    <property type="project" value="UniProtKB-KW"/>
</dbReference>
<dbReference type="InterPro" id="IPR036890">
    <property type="entry name" value="HATPase_C_sf"/>
</dbReference>
<reference evidence="3 4" key="1">
    <citation type="submission" date="2023-08" db="EMBL/GenBank/DDBJ databases">
        <authorList>
            <person name="Sharma P."/>
            <person name="Verma V."/>
            <person name="Mohan M.K."/>
            <person name="Dubey A.K."/>
        </authorList>
    </citation>
    <scope>NUCLEOTIDE SEQUENCE [LARGE SCALE GENOMIC DNA]</scope>
    <source>
        <strain evidence="3 4">ADP4</strain>
    </source>
</reference>
<name>A0ABU7WTL3_9ACTN</name>
<keyword evidence="1" id="KW-0723">Serine/threonine-protein kinase</keyword>
<dbReference type="RefSeq" id="WP_331786655.1">
    <property type="nucleotide sequence ID" value="NZ_JAVFKM010000005.1"/>
</dbReference>
<dbReference type="SUPFAM" id="SSF55874">
    <property type="entry name" value="ATPase domain of HSP90 chaperone/DNA topoisomerase II/histidine kinase"/>
    <property type="match status" value="1"/>
</dbReference>
<feature type="domain" description="Histidine kinase/HSP90-like ATPase" evidence="2">
    <location>
        <begin position="31"/>
        <end position="134"/>
    </location>
</feature>